<dbReference type="InterPro" id="IPR011990">
    <property type="entry name" value="TPR-like_helical_dom_sf"/>
</dbReference>
<gene>
    <name evidence="3" type="ORF">SELMODRAFT_412667</name>
</gene>
<evidence type="ECO:0000256" key="1">
    <source>
        <dbReference type="SAM" id="MobiDB-lite"/>
    </source>
</evidence>
<dbReference type="InParanoid" id="D8RM87"/>
<dbReference type="InterPro" id="IPR045153">
    <property type="entry name" value="Est1/Ebs1-like"/>
</dbReference>
<dbReference type="EMBL" id="GL377583">
    <property type="protein sequence ID" value="EFJ27063.1"/>
    <property type="molecule type" value="Genomic_DNA"/>
</dbReference>
<dbReference type="PANTHER" id="PTHR15696:SF0">
    <property type="entry name" value="TELOMERASE-BINDING PROTEIN EST1A"/>
    <property type="match status" value="1"/>
</dbReference>
<organism evidence="4">
    <name type="scientific">Selaginella moellendorffii</name>
    <name type="common">Spikemoss</name>
    <dbReference type="NCBI Taxonomy" id="88036"/>
    <lineage>
        <taxon>Eukaryota</taxon>
        <taxon>Viridiplantae</taxon>
        <taxon>Streptophyta</taxon>
        <taxon>Embryophyta</taxon>
        <taxon>Tracheophyta</taxon>
        <taxon>Lycopodiopsida</taxon>
        <taxon>Selaginellales</taxon>
        <taxon>Selaginellaceae</taxon>
        <taxon>Selaginella</taxon>
    </lineage>
</organism>
<dbReference type="SUPFAM" id="SSF48452">
    <property type="entry name" value="TPR-like"/>
    <property type="match status" value="1"/>
</dbReference>
<dbReference type="GO" id="GO:0070034">
    <property type="term" value="F:telomerase RNA binding"/>
    <property type="evidence" value="ECO:0000318"/>
    <property type="project" value="GO_Central"/>
</dbReference>
<dbReference type="HOGENOM" id="CLU_738505_0_0_1"/>
<accession>D8RM87</accession>
<dbReference type="Gramene" id="EFJ27063">
    <property type="protein sequence ID" value="EFJ27063"/>
    <property type="gene ID" value="SELMODRAFT_412667"/>
</dbReference>
<evidence type="ECO:0000259" key="2">
    <source>
        <dbReference type="Pfam" id="PF10373"/>
    </source>
</evidence>
<proteinExistence type="predicted"/>
<feature type="region of interest" description="Disordered" evidence="1">
    <location>
        <begin position="1"/>
        <end position="65"/>
    </location>
</feature>
<dbReference type="AlphaFoldDB" id="D8RM87"/>
<feature type="domain" description="DNA/RNA-binding" evidence="2">
    <location>
        <begin position="202"/>
        <end position="247"/>
    </location>
</feature>
<dbReference type="Proteomes" id="UP000001514">
    <property type="component" value="Unassembled WGS sequence"/>
</dbReference>
<dbReference type="STRING" id="88036.D8RM87"/>
<keyword evidence="4" id="KW-1185">Reference proteome</keyword>
<dbReference type="Pfam" id="PF10373">
    <property type="entry name" value="EST1_DNA_bind"/>
    <property type="match status" value="1"/>
</dbReference>
<reference evidence="3 4" key="1">
    <citation type="journal article" date="2011" name="Science">
        <title>The Selaginella genome identifies genetic changes associated with the evolution of vascular plants.</title>
        <authorList>
            <person name="Banks J.A."/>
            <person name="Nishiyama T."/>
            <person name="Hasebe M."/>
            <person name="Bowman J.L."/>
            <person name="Gribskov M."/>
            <person name="dePamphilis C."/>
            <person name="Albert V.A."/>
            <person name="Aono N."/>
            <person name="Aoyama T."/>
            <person name="Ambrose B.A."/>
            <person name="Ashton N.W."/>
            <person name="Axtell M.J."/>
            <person name="Barker E."/>
            <person name="Barker M.S."/>
            <person name="Bennetzen J.L."/>
            <person name="Bonawitz N.D."/>
            <person name="Chapple C."/>
            <person name="Cheng C."/>
            <person name="Correa L.G."/>
            <person name="Dacre M."/>
            <person name="DeBarry J."/>
            <person name="Dreyer I."/>
            <person name="Elias M."/>
            <person name="Engstrom E.M."/>
            <person name="Estelle M."/>
            <person name="Feng L."/>
            <person name="Finet C."/>
            <person name="Floyd S.K."/>
            <person name="Frommer W.B."/>
            <person name="Fujita T."/>
            <person name="Gramzow L."/>
            <person name="Gutensohn M."/>
            <person name="Harholt J."/>
            <person name="Hattori M."/>
            <person name="Heyl A."/>
            <person name="Hirai T."/>
            <person name="Hiwatashi Y."/>
            <person name="Ishikawa M."/>
            <person name="Iwata M."/>
            <person name="Karol K.G."/>
            <person name="Koehler B."/>
            <person name="Kolukisaoglu U."/>
            <person name="Kubo M."/>
            <person name="Kurata T."/>
            <person name="Lalonde S."/>
            <person name="Li K."/>
            <person name="Li Y."/>
            <person name="Litt A."/>
            <person name="Lyons E."/>
            <person name="Manning G."/>
            <person name="Maruyama T."/>
            <person name="Michael T.P."/>
            <person name="Mikami K."/>
            <person name="Miyazaki S."/>
            <person name="Morinaga S."/>
            <person name="Murata T."/>
            <person name="Mueller-Roeber B."/>
            <person name="Nelson D.R."/>
            <person name="Obara M."/>
            <person name="Oguri Y."/>
            <person name="Olmstead R.G."/>
            <person name="Onodera N."/>
            <person name="Petersen B.L."/>
            <person name="Pils B."/>
            <person name="Prigge M."/>
            <person name="Rensing S.A."/>
            <person name="Riano-Pachon D.M."/>
            <person name="Roberts A.W."/>
            <person name="Sato Y."/>
            <person name="Scheller H.V."/>
            <person name="Schulz B."/>
            <person name="Schulz C."/>
            <person name="Shakirov E.V."/>
            <person name="Shibagaki N."/>
            <person name="Shinohara N."/>
            <person name="Shippen D.E."/>
            <person name="Soerensen I."/>
            <person name="Sotooka R."/>
            <person name="Sugimoto N."/>
            <person name="Sugita M."/>
            <person name="Sumikawa N."/>
            <person name="Tanurdzic M."/>
            <person name="Theissen G."/>
            <person name="Ulvskov P."/>
            <person name="Wakazuki S."/>
            <person name="Weng J.K."/>
            <person name="Willats W.W."/>
            <person name="Wipf D."/>
            <person name="Wolf P.G."/>
            <person name="Yang L."/>
            <person name="Zimmer A.D."/>
            <person name="Zhu Q."/>
            <person name="Mitros T."/>
            <person name="Hellsten U."/>
            <person name="Loque D."/>
            <person name="Otillar R."/>
            <person name="Salamov A."/>
            <person name="Schmutz J."/>
            <person name="Shapiro H."/>
            <person name="Lindquist E."/>
            <person name="Lucas S."/>
            <person name="Rokhsar D."/>
            <person name="Grigoriev I.V."/>
        </authorList>
    </citation>
    <scope>NUCLEOTIDE SEQUENCE [LARGE SCALE GENOMIC DNA]</scope>
</reference>
<dbReference type="GO" id="GO:0000184">
    <property type="term" value="P:nuclear-transcribed mRNA catabolic process, nonsense-mediated decay"/>
    <property type="evidence" value="ECO:0000318"/>
    <property type="project" value="GO_Central"/>
</dbReference>
<dbReference type="PANTHER" id="PTHR15696">
    <property type="entry name" value="SMG-7 SUPPRESSOR WITH MORPHOLOGICAL EFFECT ON GENITALIA PROTEIN 7"/>
    <property type="match status" value="1"/>
</dbReference>
<dbReference type="InterPro" id="IPR018834">
    <property type="entry name" value="DNA/RNA-bd_Est1-type"/>
</dbReference>
<evidence type="ECO:0000313" key="3">
    <source>
        <dbReference type="EMBL" id="EFJ27063.1"/>
    </source>
</evidence>
<name>D8RM87_SELML</name>
<feature type="compositionally biased region" description="Polar residues" evidence="1">
    <location>
        <begin position="31"/>
        <end position="43"/>
    </location>
</feature>
<dbReference type="KEGG" id="smo:SELMODRAFT_412667"/>
<dbReference type="GO" id="GO:0005697">
    <property type="term" value="C:telomerase holoenzyme complex"/>
    <property type="evidence" value="ECO:0000318"/>
    <property type="project" value="GO_Central"/>
</dbReference>
<feature type="compositionally biased region" description="Basic and acidic residues" evidence="1">
    <location>
        <begin position="1"/>
        <end position="21"/>
    </location>
</feature>
<dbReference type="GO" id="GO:0042162">
    <property type="term" value="F:telomeric DNA binding"/>
    <property type="evidence" value="ECO:0000318"/>
    <property type="project" value="GO_Central"/>
</dbReference>
<protein>
    <recommendedName>
        <fullName evidence="2">DNA/RNA-binding domain-containing protein</fullName>
    </recommendedName>
</protein>
<sequence length="375" mass="42337">MDWQKGDRLRTQETTPEEQRSRHSKHRRIDSSQPGREGSQSQAREQRRGSQRGPRAPGRWLRPPSLSPEIKKALWKAHHAKITQKSDRVGKKTLKNVVAPLIDFIASSSNFYSELVFRVRVRHGLGGIVSDSCDKSLDESEAREFRETCHRLLLRLGLGSLQGGVWSEPWQEELFHRGGLLRASLEALSLRSWRPMWEIEFVLYHYLKSLFVKIPSPTSHSNLLLLLESKLDAIAEASQGSSNFDNLLRLFEILLLKTGFVTILACSIEDFHLGLVCKTSPPRSWLHETLACAFKVVRTLAAISDTTMLPALVIFTAWLAGSEDTVRATAESDELRRSFLDVLERVQALSVFSEESLSRLSVSQEEHSTGSKATL</sequence>
<evidence type="ECO:0000313" key="4">
    <source>
        <dbReference type="Proteomes" id="UP000001514"/>
    </source>
</evidence>